<dbReference type="RefSeq" id="WP_208175761.1">
    <property type="nucleotide sequence ID" value="NZ_JAGETZ010000005.1"/>
</dbReference>
<evidence type="ECO:0000256" key="1">
    <source>
        <dbReference type="SAM" id="SignalP"/>
    </source>
</evidence>
<protein>
    <submittedName>
        <fullName evidence="2">DUF3826 domain-containing protein</fullName>
    </submittedName>
</protein>
<accession>A0ABS3QG92</accession>
<evidence type="ECO:0000313" key="3">
    <source>
        <dbReference type="Proteomes" id="UP000664369"/>
    </source>
</evidence>
<feature type="signal peptide" evidence="1">
    <location>
        <begin position="1"/>
        <end position="24"/>
    </location>
</feature>
<dbReference type="Pfam" id="PF12875">
    <property type="entry name" value="DUF3826"/>
    <property type="match status" value="1"/>
</dbReference>
<comment type="caution">
    <text evidence="2">The sequence shown here is derived from an EMBL/GenBank/DDBJ whole genome shotgun (WGS) entry which is preliminary data.</text>
</comment>
<dbReference type="InterPro" id="IPR024284">
    <property type="entry name" value="DUF3826"/>
</dbReference>
<reference evidence="2 3" key="1">
    <citation type="submission" date="2021-03" db="EMBL/GenBank/DDBJ databases">
        <authorList>
            <person name="Kim M.K."/>
        </authorList>
    </citation>
    <scope>NUCLEOTIDE SEQUENCE [LARGE SCALE GENOMIC DNA]</scope>
    <source>
        <strain evidence="2 3">BT442</strain>
    </source>
</reference>
<organism evidence="2 3">
    <name type="scientific">Hymenobacter negativus</name>
    <dbReference type="NCBI Taxonomy" id="2795026"/>
    <lineage>
        <taxon>Bacteria</taxon>
        <taxon>Pseudomonadati</taxon>
        <taxon>Bacteroidota</taxon>
        <taxon>Cytophagia</taxon>
        <taxon>Cytophagales</taxon>
        <taxon>Hymenobacteraceae</taxon>
        <taxon>Hymenobacter</taxon>
    </lineage>
</organism>
<sequence length="229" mass="25286">MNHIVRSLFLTGFLSAVFVLPASAQAPAPTETKEAAYTRTITERAAKIVGKIDGLKAKDSVQVRDLIADQYRALNDIYEQQKTRKAALKAQPATDATKAELARVETETTAALDKLHPQFLKKLSRRLTPAQVDQVKDGMTYGVLPVTMTAYNDMLPNLTAEQRAQMLAWLTEAREHAMDGGTSEQKHAWFGKYKGRINNYLSAAGIDMNQAGKDWQARIAARKAAEASH</sequence>
<keyword evidence="3" id="KW-1185">Reference proteome</keyword>
<name>A0ABS3QG92_9BACT</name>
<proteinExistence type="predicted"/>
<evidence type="ECO:0000313" key="2">
    <source>
        <dbReference type="EMBL" id="MBO2010131.1"/>
    </source>
</evidence>
<dbReference type="EMBL" id="JAGETZ010000005">
    <property type="protein sequence ID" value="MBO2010131.1"/>
    <property type="molecule type" value="Genomic_DNA"/>
</dbReference>
<feature type="chain" id="PRO_5045795355" evidence="1">
    <location>
        <begin position="25"/>
        <end position="229"/>
    </location>
</feature>
<keyword evidence="1" id="KW-0732">Signal</keyword>
<dbReference type="Proteomes" id="UP000664369">
    <property type="component" value="Unassembled WGS sequence"/>
</dbReference>
<gene>
    <name evidence="2" type="ORF">J4E00_13790</name>
</gene>